<dbReference type="SUPFAM" id="SSF52540">
    <property type="entry name" value="P-loop containing nucleoside triphosphate hydrolases"/>
    <property type="match status" value="1"/>
</dbReference>
<dbReference type="InterPro" id="IPR005225">
    <property type="entry name" value="Small_GTP-bd"/>
</dbReference>
<dbReference type="SMART" id="SM00174">
    <property type="entry name" value="RHO"/>
    <property type="match status" value="1"/>
</dbReference>
<evidence type="ECO:0000313" key="6">
    <source>
        <dbReference type="Proteomes" id="UP001050691"/>
    </source>
</evidence>
<dbReference type="AlphaFoldDB" id="A0AAV5AMP9"/>
<dbReference type="NCBIfam" id="TIGR00231">
    <property type="entry name" value="small_GTP"/>
    <property type="match status" value="1"/>
</dbReference>
<dbReference type="SMART" id="SM00173">
    <property type="entry name" value="RAS"/>
    <property type="match status" value="1"/>
</dbReference>
<dbReference type="PRINTS" id="PR00449">
    <property type="entry name" value="RASTRNSFRMNG"/>
</dbReference>
<dbReference type="Proteomes" id="UP001050691">
    <property type="component" value="Unassembled WGS sequence"/>
</dbReference>
<dbReference type="InterPro" id="IPR001806">
    <property type="entry name" value="Small_GTPase"/>
</dbReference>
<keyword evidence="2" id="KW-0547">Nucleotide-binding</keyword>
<dbReference type="GO" id="GO:0005525">
    <property type="term" value="F:GTP binding"/>
    <property type="evidence" value="ECO:0007669"/>
    <property type="project" value="UniProtKB-KW"/>
</dbReference>
<feature type="compositionally biased region" description="Low complexity" evidence="4">
    <location>
        <begin position="185"/>
        <end position="201"/>
    </location>
</feature>
<organism evidence="5 6">
    <name type="scientific">Clathrus columnatus</name>
    <dbReference type="NCBI Taxonomy" id="1419009"/>
    <lineage>
        <taxon>Eukaryota</taxon>
        <taxon>Fungi</taxon>
        <taxon>Dikarya</taxon>
        <taxon>Basidiomycota</taxon>
        <taxon>Agaricomycotina</taxon>
        <taxon>Agaricomycetes</taxon>
        <taxon>Phallomycetidae</taxon>
        <taxon>Phallales</taxon>
        <taxon>Clathraceae</taxon>
        <taxon>Clathrus</taxon>
    </lineage>
</organism>
<comment type="subcellular location">
    <subcellularLocation>
        <location evidence="1">Cell membrane</location>
        <topology evidence="1">Lipid-anchor</topology>
        <orientation evidence="1">Cytoplasmic side</orientation>
    </subcellularLocation>
</comment>
<sequence length="210" mass="23911">MSENNQFYRQYKLIVLGDGGVGKSALTIQFLRSHFVDDYDPTIEDSYVKHSVVDGEKAVLEILDTAGQEQYLQVHFYYFYYLFLILDGQGSFSEVDHIIQQILRVKDVTSFPMVLVGNKCDLEYNREVGRDEGRKLGQTFNCPAIETSAKERINVDEAFHALVRQVRIFNKEQQNNRRTMFHPLAGPQANDGQQNNQDNSSPGCCGCVIA</sequence>
<dbReference type="GO" id="GO:0003924">
    <property type="term" value="F:GTPase activity"/>
    <property type="evidence" value="ECO:0007669"/>
    <property type="project" value="InterPro"/>
</dbReference>
<evidence type="ECO:0008006" key="7">
    <source>
        <dbReference type="Google" id="ProtNLM"/>
    </source>
</evidence>
<evidence type="ECO:0000313" key="5">
    <source>
        <dbReference type="EMBL" id="GJJ14120.1"/>
    </source>
</evidence>
<keyword evidence="6" id="KW-1185">Reference proteome</keyword>
<dbReference type="PROSITE" id="PS51419">
    <property type="entry name" value="RAB"/>
    <property type="match status" value="1"/>
</dbReference>
<dbReference type="Pfam" id="PF00071">
    <property type="entry name" value="Ras"/>
    <property type="match status" value="1"/>
</dbReference>
<evidence type="ECO:0000256" key="1">
    <source>
        <dbReference type="ARBA" id="ARBA00004342"/>
    </source>
</evidence>
<feature type="region of interest" description="Disordered" evidence="4">
    <location>
        <begin position="182"/>
        <end position="201"/>
    </location>
</feature>
<dbReference type="SMART" id="SM00175">
    <property type="entry name" value="RAB"/>
    <property type="match status" value="1"/>
</dbReference>
<dbReference type="PROSITE" id="PS51421">
    <property type="entry name" value="RAS"/>
    <property type="match status" value="1"/>
</dbReference>
<dbReference type="GO" id="GO:0005886">
    <property type="term" value="C:plasma membrane"/>
    <property type="evidence" value="ECO:0007669"/>
    <property type="project" value="UniProtKB-SubCell"/>
</dbReference>
<protein>
    <recommendedName>
        <fullName evidence="7">Small monomeric GTPase</fullName>
    </recommendedName>
</protein>
<dbReference type="InterPro" id="IPR027417">
    <property type="entry name" value="P-loop_NTPase"/>
</dbReference>
<proteinExistence type="predicted"/>
<comment type="caution">
    <text evidence="5">The sequence shown here is derived from an EMBL/GenBank/DDBJ whole genome shotgun (WGS) entry which is preliminary data.</text>
</comment>
<evidence type="ECO:0000256" key="4">
    <source>
        <dbReference type="SAM" id="MobiDB-lite"/>
    </source>
</evidence>
<evidence type="ECO:0000256" key="2">
    <source>
        <dbReference type="ARBA" id="ARBA00022741"/>
    </source>
</evidence>
<evidence type="ECO:0000256" key="3">
    <source>
        <dbReference type="ARBA" id="ARBA00023134"/>
    </source>
</evidence>
<dbReference type="Gene3D" id="3.40.50.300">
    <property type="entry name" value="P-loop containing nucleotide triphosphate hydrolases"/>
    <property type="match status" value="1"/>
</dbReference>
<dbReference type="FunFam" id="3.40.50.300:FF:001447">
    <property type="entry name" value="Ras-related protein Rab-1B"/>
    <property type="match status" value="1"/>
</dbReference>
<name>A0AAV5AMP9_9AGAM</name>
<dbReference type="InterPro" id="IPR020849">
    <property type="entry name" value="Small_GTPase_Ras-type"/>
</dbReference>
<keyword evidence="3" id="KW-0342">GTP-binding</keyword>
<gene>
    <name evidence="5" type="ORF">Clacol_008377</name>
</gene>
<dbReference type="PANTHER" id="PTHR24070">
    <property type="entry name" value="RAS, DI-RAS, AND RHEB FAMILY MEMBERS OF SMALL GTPASE SUPERFAMILY"/>
    <property type="match status" value="1"/>
</dbReference>
<accession>A0AAV5AMP9</accession>
<reference evidence="5" key="1">
    <citation type="submission" date="2021-10" db="EMBL/GenBank/DDBJ databases">
        <title>De novo Genome Assembly of Clathrus columnatus (Basidiomycota, Fungi) Using Illumina and Nanopore Sequence Data.</title>
        <authorList>
            <person name="Ogiso-Tanaka E."/>
            <person name="Itagaki H."/>
            <person name="Hosoya T."/>
            <person name="Hosaka K."/>
        </authorList>
    </citation>
    <scope>NUCLEOTIDE SEQUENCE</scope>
    <source>
        <strain evidence="5">MO-923</strain>
    </source>
</reference>
<dbReference type="EMBL" id="BPWL01000009">
    <property type="protein sequence ID" value="GJJ14120.1"/>
    <property type="molecule type" value="Genomic_DNA"/>
</dbReference>
<dbReference type="CDD" id="cd00876">
    <property type="entry name" value="Ras"/>
    <property type="match status" value="1"/>
</dbReference>
<dbReference type="GO" id="GO:0007165">
    <property type="term" value="P:signal transduction"/>
    <property type="evidence" value="ECO:0007669"/>
    <property type="project" value="InterPro"/>
</dbReference>